<keyword evidence="3" id="KW-1185">Reference proteome</keyword>
<evidence type="ECO:0000259" key="1">
    <source>
        <dbReference type="Pfam" id="PF03061"/>
    </source>
</evidence>
<evidence type="ECO:0000313" key="3">
    <source>
        <dbReference type="Proteomes" id="UP000613740"/>
    </source>
</evidence>
<dbReference type="PANTHER" id="PTHR47260">
    <property type="entry name" value="UPF0644 PROTEIN PB2B4.06"/>
    <property type="match status" value="1"/>
</dbReference>
<dbReference type="Gene3D" id="3.10.129.10">
    <property type="entry name" value="Hotdog Thioesterase"/>
    <property type="match status" value="1"/>
</dbReference>
<evidence type="ECO:0000313" key="2">
    <source>
        <dbReference type="EMBL" id="KAG2425627.1"/>
    </source>
</evidence>
<organism evidence="2 3">
    <name type="scientific">Chlamydomonas schloesseri</name>
    <dbReference type="NCBI Taxonomy" id="2026947"/>
    <lineage>
        <taxon>Eukaryota</taxon>
        <taxon>Viridiplantae</taxon>
        <taxon>Chlorophyta</taxon>
        <taxon>core chlorophytes</taxon>
        <taxon>Chlorophyceae</taxon>
        <taxon>CS clade</taxon>
        <taxon>Chlamydomonadales</taxon>
        <taxon>Chlamydomonadaceae</taxon>
        <taxon>Chlamydomonas</taxon>
    </lineage>
</organism>
<dbReference type="Proteomes" id="UP000613740">
    <property type="component" value="Unassembled WGS sequence"/>
</dbReference>
<dbReference type="CDD" id="cd03443">
    <property type="entry name" value="PaaI_thioesterase"/>
    <property type="match status" value="1"/>
</dbReference>
<proteinExistence type="predicted"/>
<reference evidence="2" key="1">
    <citation type="journal article" date="2020" name="bioRxiv">
        <title>Comparative genomics of Chlamydomonas.</title>
        <authorList>
            <person name="Craig R.J."/>
            <person name="Hasan A.R."/>
            <person name="Ness R.W."/>
            <person name="Keightley P.D."/>
        </authorList>
    </citation>
    <scope>NUCLEOTIDE SEQUENCE</scope>
    <source>
        <strain evidence="2">CCAP 11/173</strain>
    </source>
</reference>
<dbReference type="InterPro" id="IPR006683">
    <property type="entry name" value="Thioestr_dom"/>
</dbReference>
<dbReference type="PANTHER" id="PTHR47260:SF1">
    <property type="entry name" value="UPF0644 PROTEIN PB2B4.06"/>
    <property type="match status" value="1"/>
</dbReference>
<dbReference type="SUPFAM" id="SSF54637">
    <property type="entry name" value="Thioesterase/thiol ester dehydrase-isomerase"/>
    <property type="match status" value="1"/>
</dbReference>
<protein>
    <recommendedName>
        <fullName evidence="1">Thioesterase domain-containing protein</fullName>
    </recommendedName>
</protein>
<accession>A0A835SIM7</accession>
<name>A0A835SIM7_9CHLO</name>
<feature type="domain" description="Thioesterase" evidence="1">
    <location>
        <begin position="184"/>
        <end position="290"/>
    </location>
</feature>
<dbReference type="Pfam" id="PF03061">
    <property type="entry name" value="4HBT"/>
    <property type="match status" value="1"/>
</dbReference>
<dbReference type="OrthoDB" id="506431at2759"/>
<dbReference type="InterPro" id="IPR052061">
    <property type="entry name" value="PTE-AB_protein"/>
</dbReference>
<sequence>MASLYEAVELPVVASPGPAGRCAPMQNPKAAELVPDLTVGSLLTAALESFVPESVGRAYHAAVARAYTLGRTPLSNVAWLQRLEASPGCTLVLDRHGLTARGGLLPDDHLFKFMARNGLIRDNRVVWAPEYPLLPIAPQRAAPTTAASEPAAADDALGSAPQTTCAATVLNVYQLANDVCGHKGVVHGGLSSALLDESFGYLLYLLASTAAEAETSSSSSSSTAATGGAATSKALRPELPSAALKAAMTAHLEVDFVRPLLPESVVVCVAQVEKVEGRKVWLRAELLSGAPTTAAPGEAAPVVYARGRALFVTPRH</sequence>
<dbReference type="AlphaFoldDB" id="A0A835SIM7"/>
<gene>
    <name evidence="2" type="ORF">HYH02_014999</name>
</gene>
<dbReference type="InterPro" id="IPR029069">
    <property type="entry name" value="HotDog_dom_sf"/>
</dbReference>
<comment type="caution">
    <text evidence="2">The sequence shown here is derived from an EMBL/GenBank/DDBJ whole genome shotgun (WGS) entry which is preliminary data.</text>
</comment>
<dbReference type="EMBL" id="JAEHOD010000114">
    <property type="protein sequence ID" value="KAG2425627.1"/>
    <property type="molecule type" value="Genomic_DNA"/>
</dbReference>